<dbReference type="Gene3D" id="2.30.30.90">
    <property type="match status" value="1"/>
</dbReference>
<dbReference type="GO" id="GO:0046914">
    <property type="term" value="F:transition metal ion binding"/>
    <property type="evidence" value="ECO:0007669"/>
    <property type="project" value="InterPro"/>
</dbReference>
<accession>A0A7C5Z823</accession>
<dbReference type="InterPro" id="IPR038157">
    <property type="entry name" value="FeoA_core_dom"/>
</dbReference>
<dbReference type="EMBL" id="DRUZ01000098">
    <property type="protein sequence ID" value="HHS02461.1"/>
    <property type="molecule type" value="Genomic_DNA"/>
</dbReference>
<feature type="domain" description="Ferrous iron transporter FeoA-like" evidence="2">
    <location>
        <begin position="1"/>
        <end position="71"/>
    </location>
</feature>
<keyword evidence="1" id="KW-0408">Iron</keyword>
<proteinExistence type="predicted"/>
<dbReference type="PANTHER" id="PTHR43151">
    <property type="entry name" value="FEOA FAMILY PROTEIN"/>
    <property type="match status" value="1"/>
</dbReference>
<comment type="caution">
    <text evidence="3">The sequence shown here is derived from an EMBL/GenBank/DDBJ whole genome shotgun (WGS) entry which is preliminary data.</text>
</comment>
<evidence type="ECO:0000313" key="3">
    <source>
        <dbReference type="EMBL" id="HHS02461.1"/>
    </source>
</evidence>
<protein>
    <submittedName>
        <fullName evidence="3">Ferrous iron transport protein A</fullName>
    </submittedName>
</protein>
<dbReference type="AlphaFoldDB" id="A0A7C5Z823"/>
<evidence type="ECO:0000256" key="1">
    <source>
        <dbReference type="ARBA" id="ARBA00023004"/>
    </source>
</evidence>
<evidence type="ECO:0000259" key="2">
    <source>
        <dbReference type="SMART" id="SM00899"/>
    </source>
</evidence>
<dbReference type="InterPro" id="IPR007167">
    <property type="entry name" value="Fe-transptr_FeoA-like"/>
</dbReference>
<sequence>MTLDMISKDQEVIIKSIKSKTARVYALRFGINEGSKVKCVAKINNGPIILRKNHQEIAIGNGLAKQIEVETKK</sequence>
<dbReference type="PANTHER" id="PTHR43151:SF1">
    <property type="entry name" value="SSR2333 PROTEIN"/>
    <property type="match status" value="1"/>
</dbReference>
<dbReference type="SMART" id="SM00899">
    <property type="entry name" value="FeoA"/>
    <property type="match status" value="1"/>
</dbReference>
<dbReference type="InterPro" id="IPR008988">
    <property type="entry name" value="Transcriptional_repressor_C"/>
</dbReference>
<reference evidence="3" key="1">
    <citation type="journal article" date="2020" name="mSystems">
        <title>Genome- and Community-Level Interaction Insights into Carbon Utilization and Element Cycling Functions of Hydrothermarchaeota in Hydrothermal Sediment.</title>
        <authorList>
            <person name="Zhou Z."/>
            <person name="Liu Y."/>
            <person name="Xu W."/>
            <person name="Pan J."/>
            <person name="Luo Z.H."/>
            <person name="Li M."/>
        </authorList>
    </citation>
    <scope>NUCLEOTIDE SEQUENCE [LARGE SCALE GENOMIC DNA]</scope>
    <source>
        <strain evidence="3">SpSt-102</strain>
    </source>
</reference>
<organism evidence="3">
    <name type="scientific">Caldicellulosiruptor owensensis</name>
    <dbReference type="NCBI Taxonomy" id="55205"/>
    <lineage>
        <taxon>Bacteria</taxon>
        <taxon>Bacillati</taxon>
        <taxon>Bacillota</taxon>
        <taxon>Bacillota incertae sedis</taxon>
        <taxon>Caldicellulosiruptorales</taxon>
        <taxon>Caldicellulosiruptoraceae</taxon>
        <taxon>Caldicellulosiruptor</taxon>
    </lineage>
</organism>
<dbReference type="Pfam" id="PF04023">
    <property type="entry name" value="FeoA"/>
    <property type="match status" value="1"/>
</dbReference>
<dbReference type="InterPro" id="IPR053184">
    <property type="entry name" value="FeoA-like"/>
</dbReference>
<gene>
    <name evidence="3" type="ORF">ENL71_08250</name>
</gene>
<dbReference type="SUPFAM" id="SSF50037">
    <property type="entry name" value="C-terminal domain of transcriptional repressors"/>
    <property type="match status" value="1"/>
</dbReference>
<name>A0A7C5Z823_9FIRM</name>